<evidence type="ECO:0000256" key="4">
    <source>
        <dbReference type="SAM" id="MobiDB-lite"/>
    </source>
</evidence>
<dbReference type="AlphaFoldDB" id="A0A5J9US30"/>
<dbReference type="SUPFAM" id="SSF54001">
    <property type="entry name" value="Cysteine proteinases"/>
    <property type="match status" value="1"/>
</dbReference>
<dbReference type="Proteomes" id="UP000324897">
    <property type="component" value="Chromosome 2"/>
</dbReference>
<organism evidence="6 7">
    <name type="scientific">Eragrostis curvula</name>
    <name type="common">weeping love grass</name>
    <dbReference type="NCBI Taxonomy" id="38414"/>
    <lineage>
        <taxon>Eukaryota</taxon>
        <taxon>Viridiplantae</taxon>
        <taxon>Streptophyta</taxon>
        <taxon>Embryophyta</taxon>
        <taxon>Tracheophyta</taxon>
        <taxon>Spermatophyta</taxon>
        <taxon>Magnoliopsida</taxon>
        <taxon>Liliopsida</taxon>
        <taxon>Poales</taxon>
        <taxon>Poaceae</taxon>
        <taxon>PACMAD clade</taxon>
        <taxon>Chloridoideae</taxon>
        <taxon>Eragrostideae</taxon>
        <taxon>Eragrostidinae</taxon>
        <taxon>Eragrostis</taxon>
    </lineage>
</organism>
<evidence type="ECO:0000256" key="3">
    <source>
        <dbReference type="ARBA" id="ARBA00022801"/>
    </source>
</evidence>
<dbReference type="Gramene" id="TVU26679">
    <property type="protein sequence ID" value="TVU26679"/>
    <property type="gene ID" value="EJB05_29235"/>
</dbReference>
<feature type="compositionally biased region" description="Low complexity" evidence="4">
    <location>
        <begin position="524"/>
        <end position="534"/>
    </location>
</feature>
<dbReference type="OrthoDB" id="696486at2759"/>
<proteinExistence type="inferred from homology"/>
<keyword evidence="7" id="KW-1185">Reference proteome</keyword>
<evidence type="ECO:0000313" key="7">
    <source>
        <dbReference type="Proteomes" id="UP000324897"/>
    </source>
</evidence>
<gene>
    <name evidence="6" type="ORF">EJB05_29235</name>
</gene>
<feature type="domain" description="Ubiquitin-like protease family profile" evidence="5">
    <location>
        <begin position="800"/>
        <end position="971"/>
    </location>
</feature>
<dbReference type="Gene3D" id="3.40.395.10">
    <property type="entry name" value="Adenoviral Proteinase, Chain A"/>
    <property type="match status" value="1"/>
</dbReference>
<sequence>MAKEIAVPVGANSDINPRREHAGDQSSEDNDNDHVSEEELISVGMIKLLDGFLQFAKAKCSRYPMNHSDKSTKCGPSIFKDIDQPDISAGSGYSKNSVEYFAGVIQSLTPHQRNVIKDHGFGSLLMFDHCSVPKRFAKWICRHVDVKASEIKLGDKLIPICKESVNIVTGLPIGGDEVTLNREAGMAYLLSKFQLSNIPPVTYFGDKLRCADLSEEMILSCFAIVALSSFLAPNSSFKPSPKYLSVLENIYDLLKFDWSKLVFDWLMKRIYKFNNKITYSGKSCKPLGGCIYFIAVYYLDFVNFGVHYVPRGIPRIKVWRGDMIKSYSKRDQINGRTFGKRPIKDLLNTCYAKIEPISQNFCSGHPNLYGYNISEFQAKLEASFGDCLPSEVKSSFCSLLEGINSRDCNSCHQKADSVILSVLQILSDAASNSSANSEQGTPSLTQDPSKKSLCDNFSASKDHNNLSSNGLVVDPGLGSVPSNIEAKNVSENIAPSNDKRQIECSNSRSCTPTIILESSDDNSQKQSSPQPMSKFNGVVNAKSGTEADIDELVIAAKNNTKLSHSQDKKIESHHQGIEIVTEKFIHSQPECISNVMERLRRPACVDTPLNMEGRGTCTDKSPCIPGAAHPIIKRRKLNKEVVNKNAATTSMIKPIHLFKINESDENPVDGCPIQYGNFVQPQENVLSQTSKKCHVSSLKQKSPEVKIVGEKKFSERNLELTKLSDNLYNNMISNDGAINMKKADPLARIQRMLRPKSSEVNPMFIPTANEIRYYDILCSLAYSQWSSQPGVKFGKSKRSTTVTYGSIGESVEPQGHVDNFFIAGYCRKFFEDRHPSTTKKHYCYPHYALLTCNGDSELKVVEHCFKGANSAHKLHLTNMMLFPIATGGHWFLFVVDFENKIFAFLDSIFGKSDAFQIDARNKLIPAFKEAWYKHAEVKISLEDFHYYYPTVPKQDNSDDCGIFVIAFMELWKYGLDLTKFFSQADISNLRIKFANNLFFSKTNLIDKSLVQNFFNEGIDPRICK</sequence>
<reference evidence="6 7" key="1">
    <citation type="journal article" date="2019" name="Sci. Rep.">
        <title>A high-quality genome of Eragrostis curvula grass provides insights into Poaceae evolution and supports new strategies to enhance forage quality.</title>
        <authorList>
            <person name="Carballo J."/>
            <person name="Santos B.A.C.M."/>
            <person name="Zappacosta D."/>
            <person name="Garbus I."/>
            <person name="Selva J.P."/>
            <person name="Gallo C.A."/>
            <person name="Diaz A."/>
            <person name="Albertini E."/>
            <person name="Caccamo M."/>
            <person name="Echenique V."/>
        </authorList>
    </citation>
    <scope>NUCLEOTIDE SEQUENCE [LARGE SCALE GENOMIC DNA]</scope>
    <source>
        <strain evidence="7">cv. Victoria</strain>
        <tissue evidence="6">Leaf</tissue>
    </source>
</reference>
<protein>
    <recommendedName>
        <fullName evidence="5">Ubiquitin-like protease family profile domain-containing protein</fullName>
    </recommendedName>
</protein>
<dbReference type="GO" id="GO:0008234">
    <property type="term" value="F:cysteine-type peptidase activity"/>
    <property type="evidence" value="ECO:0007669"/>
    <property type="project" value="InterPro"/>
</dbReference>
<dbReference type="GO" id="GO:0006508">
    <property type="term" value="P:proteolysis"/>
    <property type="evidence" value="ECO:0007669"/>
    <property type="project" value="UniProtKB-KW"/>
</dbReference>
<dbReference type="PROSITE" id="PS50600">
    <property type="entry name" value="ULP_PROTEASE"/>
    <property type="match status" value="1"/>
</dbReference>
<feature type="region of interest" description="Disordered" evidence="4">
    <location>
        <begin position="513"/>
        <end position="538"/>
    </location>
</feature>
<evidence type="ECO:0000313" key="6">
    <source>
        <dbReference type="EMBL" id="TVU26679.1"/>
    </source>
</evidence>
<keyword evidence="2" id="KW-0645">Protease</keyword>
<feature type="compositionally biased region" description="Polar residues" evidence="4">
    <location>
        <begin position="438"/>
        <end position="447"/>
    </location>
</feature>
<dbReference type="EMBL" id="RWGY01000013">
    <property type="protein sequence ID" value="TVU26679.1"/>
    <property type="molecule type" value="Genomic_DNA"/>
</dbReference>
<dbReference type="PANTHER" id="PTHR34835:SF60">
    <property type="entry name" value="OS10G0490300 PROTEIN"/>
    <property type="match status" value="1"/>
</dbReference>
<comment type="similarity">
    <text evidence="1">Belongs to the peptidase C48 family.</text>
</comment>
<feature type="non-terminal residue" evidence="6">
    <location>
        <position position="1"/>
    </location>
</feature>
<dbReference type="InterPro" id="IPR038765">
    <property type="entry name" value="Papain-like_cys_pep_sf"/>
</dbReference>
<feature type="region of interest" description="Disordered" evidence="4">
    <location>
        <begin position="432"/>
        <end position="456"/>
    </location>
</feature>
<keyword evidence="3" id="KW-0378">Hydrolase</keyword>
<evidence type="ECO:0000256" key="2">
    <source>
        <dbReference type="ARBA" id="ARBA00022670"/>
    </source>
</evidence>
<feature type="region of interest" description="Disordered" evidence="4">
    <location>
        <begin position="1"/>
        <end position="34"/>
    </location>
</feature>
<name>A0A5J9US30_9POAL</name>
<comment type="caution">
    <text evidence="6">The sequence shown here is derived from an EMBL/GenBank/DDBJ whole genome shotgun (WGS) entry which is preliminary data.</text>
</comment>
<evidence type="ECO:0000259" key="5">
    <source>
        <dbReference type="PROSITE" id="PS50600"/>
    </source>
</evidence>
<evidence type="ECO:0000256" key="1">
    <source>
        <dbReference type="ARBA" id="ARBA00005234"/>
    </source>
</evidence>
<dbReference type="InterPro" id="IPR003653">
    <property type="entry name" value="Peptidase_C48_C"/>
</dbReference>
<dbReference type="PANTHER" id="PTHR34835">
    <property type="entry name" value="OS07G0283600 PROTEIN-RELATED"/>
    <property type="match status" value="1"/>
</dbReference>
<dbReference type="Pfam" id="PF02902">
    <property type="entry name" value="Peptidase_C48"/>
    <property type="match status" value="1"/>
</dbReference>
<accession>A0A5J9US30</accession>